<proteinExistence type="predicted"/>
<dbReference type="Proteomes" id="UP001286313">
    <property type="component" value="Unassembled WGS sequence"/>
</dbReference>
<feature type="region of interest" description="Disordered" evidence="1">
    <location>
        <begin position="1"/>
        <end position="90"/>
    </location>
</feature>
<keyword evidence="3" id="KW-1185">Reference proteome</keyword>
<dbReference type="EMBL" id="JAWQEG010005218">
    <property type="protein sequence ID" value="KAK3858774.1"/>
    <property type="molecule type" value="Genomic_DNA"/>
</dbReference>
<feature type="non-terminal residue" evidence="2">
    <location>
        <position position="1"/>
    </location>
</feature>
<name>A0AAE1C0K0_PETCI</name>
<comment type="caution">
    <text evidence="2">The sequence shown here is derived from an EMBL/GenBank/DDBJ whole genome shotgun (WGS) entry which is preliminary data.</text>
</comment>
<sequence>MNNNNNNNNLKPTSSRDNNNHNYNPNHNNNNNNNNNLQPTSSRDNNNNNNNNNNNIISTSDTKNRSFPKSTSQKNPKNINVVKNSNSSNGYDDMMDFVVIKNRVYKKGEVPIETHVASKSIWPPKLKLSKGSELYDIDFSHFSPEEREFMEARREVMVERARTIKRACKGGSTFLNTPTANTNFVYDQKHKPNIVWCPNYK</sequence>
<feature type="compositionally biased region" description="Low complexity" evidence="1">
    <location>
        <begin position="20"/>
        <end position="36"/>
    </location>
</feature>
<evidence type="ECO:0000256" key="1">
    <source>
        <dbReference type="SAM" id="MobiDB-lite"/>
    </source>
</evidence>
<reference evidence="2" key="1">
    <citation type="submission" date="2023-10" db="EMBL/GenBank/DDBJ databases">
        <title>Genome assemblies of two species of porcelain crab, Petrolisthes cinctipes and Petrolisthes manimaculis (Anomura: Porcellanidae).</title>
        <authorList>
            <person name="Angst P."/>
        </authorList>
    </citation>
    <scope>NUCLEOTIDE SEQUENCE</scope>
    <source>
        <strain evidence="2">PB745_01</strain>
        <tissue evidence="2">Gill</tissue>
    </source>
</reference>
<feature type="compositionally biased region" description="Polar residues" evidence="1">
    <location>
        <begin position="56"/>
        <end position="73"/>
    </location>
</feature>
<evidence type="ECO:0000313" key="2">
    <source>
        <dbReference type="EMBL" id="KAK3858774.1"/>
    </source>
</evidence>
<evidence type="ECO:0000313" key="3">
    <source>
        <dbReference type="Proteomes" id="UP001286313"/>
    </source>
</evidence>
<feature type="compositionally biased region" description="Low complexity" evidence="1">
    <location>
        <begin position="74"/>
        <end position="89"/>
    </location>
</feature>
<feature type="compositionally biased region" description="Low complexity" evidence="1">
    <location>
        <begin position="45"/>
        <end position="55"/>
    </location>
</feature>
<gene>
    <name evidence="2" type="ORF">Pcinc_035061</name>
</gene>
<organism evidence="2 3">
    <name type="scientific">Petrolisthes cinctipes</name>
    <name type="common">Flat porcelain crab</name>
    <dbReference type="NCBI Taxonomy" id="88211"/>
    <lineage>
        <taxon>Eukaryota</taxon>
        <taxon>Metazoa</taxon>
        <taxon>Ecdysozoa</taxon>
        <taxon>Arthropoda</taxon>
        <taxon>Crustacea</taxon>
        <taxon>Multicrustacea</taxon>
        <taxon>Malacostraca</taxon>
        <taxon>Eumalacostraca</taxon>
        <taxon>Eucarida</taxon>
        <taxon>Decapoda</taxon>
        <taxon>Pleocyemata</taxon>
        <taxon>Anomura</taxon>
        <taxon>Galatheoidea</taxon>
        <taxon>Porcellanidae</taxon>
        <taxon>Petrolisthes</taxon>
    </lineage>
</organism>
<protein>
    <submittedName>
        <fullName evidence="2">Uncharacterized protein</fullName>
    </submittedName>
</protein>
<dbReference type="AlphaFoldDB" id="A0AAE1C0K0"/>
<accession>A0AAE1C0K0</accession>